<proteinExistence type="predicted"/>
<gene>
    <name evidence="1" type="ORF">BD289DRAFT_437493</name>
</gene>
<dbReference type="AlphaFoldDB" id="A0A2T3A3Z9"/>
<accession>A0A2T3A3Z9</accession>
<protein>
    <submittedName>
        <fullName evidence="1">Uncharacterized protein</fullName>
    </submittedName>
</protein>
<name>A0A2T3A3Z9_9PEZI</name>
<keyword evidence="2" id="KW-1185">Reference proteome</keyword>
<organism evidence="1 2">
    <name type="scientific">Coniella lustricola</name>
    <dbReference type="NCBI Taxonomy" id="2025994"/>
    <lineage>
        <taxon>Eukaryota</taxon>
        <taxon>Fungi</taxon>
        <taxon>Dikarya</taxon>
        <taxon>Ascomycota</taxon>
        <taxon>Pezizomycotina</taxon>
        <taxon>Sordariomycetes</taxon>
        <taxon>Sordariomycetidae</taxon>
        <taxon>Diaporthales</taxon>
        <taxon>Schizoparmaceae</taxon>
        <taxon>Coniella</taxon>
    </lineage>
</organism>
<dbReference type="EMBL" id="KZ678478">
    <property type="protein sequence ID" value="PSR82426.1"/>
    <property type="molecule type" value="Genomic_DNA"/>
</dbReference>
<dbReference type="InParanoid" id="A0A2T3A3Z9"/>
<reference evidence="1 2" key="1">
    <citation type="journal article" date="2018" name="Mycol. Prog.">
        <title>Coniella lustricola, a new species from submerged detritus.</title>
        <authorList>
            <person name="Raudabaugh D.B."/>
            <person name="Iturriaga T."/>
            <person name="Carver A."/>
            <person name="Mondo S."/>
            <person name="Pangilinan J."/>
            <person name="Lipzen A."/>
            <person name="He G."/>
            <person name="Amirebrahimi M."/>
            <person name="Grigoriev I.V."/>
            <person name="Miller A.N."/>
        </authorList>
    </citation>
    <scope>NUCLEOTIDE SEQUENCE [LARGE SCALE GENOMIC DNA]</scope>
    <source>
        <strain evidence="1 2">B22-T-1</strain>
    </source>
</reference>
<dbReference type="Proteomes" id="UP000241462">
    <property type="component" value="Unassembled WGS sequence"/>
</dbReference>
<evidence type="ECO:0000313" key="1">
    <source>
        <dbReference type="EMBL" id="PSR82426.1"/>
    </source>
</evidence>
<evidence type="ECO:0000313" key="2">
    <source>
        <dbReference type="Proteomes" id="UP000241462"/>
    </source>
</evidence>
<sequence>MHFLVARLNSSTAFAMFPNTSQKEACSQAAMEIVLVIQRLANYSTLSPCVQLYMMDEGDRASIMHRIGAASSHTGRFSDRRKFGSVRIDSVNIFNVQCSKFKIQCLPRHLLENIDAFISVQTASHVRPACSLSFKSESNKRGLAAQVCSVF</sequence>